<sequence length="234" mass="26197">MIFAPNPLSLSVTEPAFESWLRDSDFLETLDQRTTDLHRAAAAAAAVKPSDSDGVSAFMTPRGAVFIVWRLLSSVWILLSLFTFSPFSKLGADDFSVETPPWTFSFLGSLDSYSFPSSSSQARLRVQENVKRFAPNYATLSVFFFVCSLYKIPISLLGVVACLSLWEGFERRRDQWFSSKHPLIKQFLAIILKCVIAVVLVVSKLQSALFWALCVSYAAIILHASFRNLTSFKK</sequence>
<evidence type="ECO:0000256" key="2">
    <source>
        <dbReference type="ARBA" id="ARBA00004141"/>
    </source>
</evidence>
<evidence type="ECO:0000256" key="3">
    <source>
        <dbReference type="ARBA" id="ARBA00006483"/>
    </source>
</evidence>
<dbReference type="GO" id="GO:0016020">
    <property type="term" value="C:membrane"/>
    <property type="evidence" value="ECO:0007669"/>
    <property type="project" value="UniProtKB-SubCell"/>
</dbReference>
<keyword evidence="5 7" id="KW-1133">Transmembrane helix</keyword>
<comment type="similarity">
    <text evidence="3 7">Belongs to the PRA1 family.</text>
</comment>
<dbReference type="GO" id="GO:0005794">
    <property type="term" value="C:Golgi apparatus"/>
    <property type="evidence" value="ECO:0007669"/>
    <property type="project" value="TreeGrafter"/>
</dbReference>
<dbReference type="EMBL" id="AUSU01002298">
    <property type="protein sequence ID" value="EPS69085.1"/>
    <property type="molecule type" value="Genomic_DNA"/>
</dbReference>
<keyword evidence="4 7" id="KW-0812">Transmembrane</keyword>
<reference evidence="8 9" key="1">
    <citation type="journal article" date="2013" name="BMC Genomics">
        <title>The miniature genome of a carnivorous plant Genlisea aurea contains a low number of genes and short non-coding sequences.</title>
        <authorList>
            <person name="Leushkin E.V."/>
            <person name="Sutormin R.A."/>
            <person name="Nabieva E.R."/>
            <person name="Penin A.A."/>
            <person name="Kondrashov A.S."/>
            <person name="Logacheva M.D."/>
        </authorList>
    </citation>
    <scope>NUCLEOTIDE SEQUENCE [LARGE SCALE GENOMIC DNA]</scope>
</reference>
<feature type="transmembrane region" description="Helical" evidence="7">
    <location>
        <begin position="142"/>
        <end position="166"/>
    </location>
</feature>
<evidence type="ECO:0000256" key="7">
    <source>
        <dbReference type="RuleBase" id="RU363107"/>
    </source>
</evidence>
<comment type="subcellular location">
    <subcellularLocation>
        <location evidence="2 7">Membrane</location>
        <topology evidence="2 7">Multi-pass membrane protein</topology>
    </subcellularLocation>
</comment>
<accession>S8CQQ1</accession>
<dbReference type="Proteomes" id="UP000015453">
    <property type="component" value="Unassembled WGS sequence"/>
</dbReference>
<name>S8CQQ1_9LAMI</name>
<feature type="non-terminal residue" evidence="8">
    <location>
        <position position="234"/>
    </location>
</feature>
<evidence type="ECO:0000256" key="6">
    <source>
        <dbReference type="ARBA" id="ARBA00023136"/>
    </source>
</evidence>
<dbReference type="PANTHER" id="PTHR19317:SF1">
    <property type="entry name" value="PRA1 FAMILY PROTEIN H"/>
    <property type="match status" value="1"/>
</dbReference>
<evidence type="ECO:0000256" key="5">
    <source>
        <dbReference type="ARBA" id="ARBA00022989"/>
    </source>
</evidence>
<dbReference type="AlphaFoldDB" id="S8CQQ1"/>
<evidence type="ECO:0000256" key="1">
    <source>
        <dbReference type="ARBA" id="ARBA00002501"/>
    </source>
</evidence>
<evidence type="ECO:0000313" key="9">
    <source>
        <dbReference type="Proteomes" id="UP000015453"/>
    </source>
</evidence>
<proteinExistence type="inferred from homology"/>
<gene>
    <name evidence="8" type="ORF">M569_05683</name>
</gene>
<evidence type="ECO:0000313" key="8">
    <source>
        <dbReference type="EMBL" id="EPS69085.1"/>
    </source>
</evidence>
<keyword evidence="9" id="KW-1185">Reference proteome</keyword>
<dbReference type="GO" id="GO:0005783">
    <property type="term" value="C:endoplasmic reticulum"/>
    <property type="evidence" value="ECO:0007669"/>
    <property type="project" value="TreeGrafter"/>
</dbReference>
<protein>
    <recommendedName>
        <fullName evidence="7">PRA1 family protein</fullName>
    </recommendedName>
</protein>
<feature type="transmembrane region" description="Helical" evidence="7">
    <location>
        <begin position="67"/>
        <end position="87"/>
    </location>
</feature>
<feature type="transmembrane region" description="Helical" evidence="7">
    <location>
        <begin position="209"/>
        <end position="226"/>
    </location>
</feature>
<keyword evidence="7" id="KW-0813">Transport</keyword>
<comment type="caution">
    <text evidence="8">The sequence shown here is derived from an EMBL/GenBank/DDBJ whole genome shotgun (WGS) entry which is preliminary data.</text>
</comment>
<dbReference type="PANTHER" id="PTHR19317">
    <property type="entry name" value="PRENYLATED RAB ACCEPTOR 1-RELATED"/>
    <property type="match status" value="1"/>
</dbReference>
<dbReference type="Pfam" id="PF03208">
    <property type="entry name" value="PRA1"/>
    <property type="match status" value="1"/>
</dbReference>
<feature type="transmembrane region" description="Helical" evidence="7">
    <location>
        <begin position="187"/>
        <end position="203"/>
    </location>
</feature>
<dbReference type="OrthoDB" id="779054at2759"/>
<dbReference type="InterPro" id="IPR004895">
    <property type="entry name" value="Prenylated_rab_accept_PRA1"/>
</dbReference>
<keyword evidence="6 7" id="KW-0472">Membrane</keyword>
<dbReference type="GO" id="GO:0016192">
    <property type="term" value="P:vesicle-mediated transport"/>
    <property type="evidence" value="ECO:0007669"/>
    <property type="project" value="TreeGrafter"/>
</dbReference>
<comment type="function">
    <text evidence="1 7">May be involved in both secretory and endocytic intracellular trafficking in the endosomal/prevacuolar compartments.</text>
</comment>
<organism evidence="8 9">
    <name type="scientific">Genlisea aurea</name>
    <dbReference type="NCBI Taxonomy" id="192259"/>
    <lineage>
        <taxon>Eukaryota</taxon>
        <taxon>Viridiplantae</taxon>
        <taxon>Streptophyta</taxon>
        <taxon>Embryophyta</taxon>
        <taxon>Tracheophyta</taxon>
        <taxon>Spermatophyta</taxon>
        <taxon>Magnoliopsida</taxon>
        <taxon>eudicotyledons</taxon>
        <taxon>Gunneridae</taxon>
        <taxon>Pentapetalae</taxon>
        <taxon>asterids</taxon>
        <taxon>lamiids</taxon>
        <taxon>Lamiales</taxon>
        <taxon>Lentibulariaceae</taxon>
        <taxon>Genlisea</taxon>
    </lineage>
</organism>
<evidence type="ECO:0000256" key="4">
    <source>
        <dbReference type="ARBA" id="ARBA00022692"/>
    </source>
</evidence>